<dbReference type="PROSITE" id="PS51819">
    <property type="entry name" value="VOC"/>
    <property type="match status" value="1"/>
</dbReference>
<feature type="domain" description="VOC" evidence="1">
    <location>
        <begin position="10"/>
        <end position="130"/>
    </location>
</feature>
<dbReference type="Gene3D" id="3.10.180.10">
    <property type="entry name" value="2,3-Dihydroxybiphenyl 1,2-Dioxygenase, domain 1"/>
    <property type="match status" value="1"/>
</dbReference>
<organism evidence="2 3">
    <name type="scientific">Pelagicoccus enzymogenes</name>
    <dbReference type="NCBI Taxonomy" id="2773457"/>
    <lineage>
        <taxon>Bacteria</taxon>
        <taxon>Pseudomonadati</taxon>
        <taxon>Verrucomicrobiota</taxon>
        <taxon>Opitutia</taxon>
        <taxon>Puniceicoccales</taxon>
        <taxon>Pelagicoccaceae</taxon>
        <taxon>Pelagicoccus</taxon>
    </lineage>
</organism>
<dbReference type="AlphaFoldDB" id="A0A927FCM2"/>
<keyword evidence="3" id="KW-1185">Reference proteome</keyword>
<accession>A0A927FCM2</accession>
<evidence type="ECO:0000313" key="2">
    <source>
        <dbReference type="EMBL" id="MBD5781250.1"/>
    </source>
</evidence>
<proteinExistence type="predicted"/>
<dbReference type="SUPFAM" id="SSF54593">
    <property type="entry name" value="Glyoxalase/Bleomycin resistance protein/Dihydroxybiphenyl dioxygenase"/>
    <property type="match status" value="1"/>
</dbReference>
<evidence type="ECO:0000313" key="3">
    <source>
        <dbReference type="Proteomes" id="UP000622317"/>
    </source>
</evidence>
<dbReference type="InterPro" id="IPR004360">
    <property type="entry name" value="Glyas_Fos-R_dOase_dom"/>
</dbReference>
<dbReference type="InterPro" id="IPR037523">
    <property type="entry name" value="VOC_core"/>
</dbReference>
<gene>
    <name evidence="2" type="ORF">IEN85_17250</name>
</gene>
<evidence type="ECO:0000259" key="1">
    <source>
        <dbReference type="PROSITE" id="PS51819"/>
    </source>
</evidence>
<sequence>MNTEPKAKLTASSPVLLVKDVVAAANYYRDTMGFSYNRFWGEPPNFVILERDGMYVMLRQAEDPKHVVPHWTVADKLWNIYFWVSDVDALYEEFKSRGAKIDYGLCDQPYGCREFGTQDLDGHDIGFGKVVE</sequence>
<dbReference type="EMBL" id="JACYFG010000040">
    <property type="protein sequence ID" value="MBD5781250.1"/>
    <property type="molecule type" value="Genomic_DNA"/>
</dbReference>
<reference evidence="2" key="1">
    <citation type="submission" date="2020-09" db="EMBL/GenBank/DDBJ databases">
        <title>Pelagicoccus enzymogenes sp. nov. with an EPS production, isolated from marine sediment.</title>
        <authorList>
            <person name="Feng X."/>
        </authorList>
    </citation>
    <scope>NUCLEOTIDE SEQUENCE</scope>
    <source>
        <strain evidence="2">NFK12</strain>
    </source>
</reference>
<comment type="caution">
    <text evidence="2">The sequence shown here is derived from an EMBL/GenBank/DDBJ whole genome shotgun (WGS) entry which is preliminary data.</text>
</comment>
<name>A0A927FCM2_9BACT</name>
<protein>
    <submittedName>
        <fullName evidence="2">VOC family protein</fullName>
    </submittedName>
</protein>
<dbReference type="Proteomes" id="UP000622317">
    <property type="component" value="Unassembled WGS sequence"/>
</dbReference>
<dbReference type="Pfam" id="PF00903">
    <property type="entry name" value="Glyoxalase"/>
    <property type="match status" value="1"/>
</dbReference>
<dbReference type="InterPro" id="IPR029068">
    <property type="entry name" value="Glyas_Bleomycin-R_OHBP_Dase"/>
</dbReference>
<dbReference type="RefSeq" id="WP_191618349.1">
    <property type="nucleotide sequence ID" value="NZ_JACYFG010000040.1"/>
</dbReference>